<comment type="caution">
    <text evidence="8">The sequence shown here is derived from an EMBL/GenBank/DDBJ whole genome shotgun (WGS) entry which is preliminary data.</text>
</comment>
<proteinExistence type="predicted"/>
<protein>
    <submittedName>
        <fullName evidence="8">CopD family protein</fullName>
    </submittedName>
</protein>
<evidence type="ECO:0000256" key="4">
    <source>
        <dbReference type="ARBA" id="ARBA00022989"/>
    </source>
</evidence>
<keyword evidence="4 6" id="KW-1133">Transmembrane helix</keyword>
<gene>
    <name evidence="8" type="ORF">ACFQV2_14175</name>
</gene>
<keyword evidence="3 6" id="KW-0812">Transmembrane</keyword>
<organism evidence="8 9">
    <name type="scientific">Actinokineospora soli</name>
    <dbReference type="NCBI Taxonomy" id="1048753"/>
    <lineage>
        <taxon>Bacteria</taxon>
        <taxon>Bacillati</taxon>
        <taxon>Actinomycetota</taxon>
        <taxon>Actinomycetes</taxon>
        <taxon>Pseudonocardiales</taxon>
        <taxon>Pseudonocardiaceae</taxon>
        <taxon>Actinokineospora</taxon>
    </lineage>
</organism>
<dbReference type="PANTHER" id="PTHR34820">
    <property type="entry name" value="INNER MEMBRANE PROTEIN YEBZ"/>
    <property type="match status" value="1"/>
</dbReference>
<evidence type="ECO:0000259" key="7">
    <source>
        <dbReference type="Pfam" id="PF05425"/>
    </source>
</evidence>
<keyword evidence="9" id="KW-1185">Reference proteome</keyword>
<keyword evidence="2" id="KW-1003">Cell membrane</keyword>
<dbReference type="EMBL" id="JBHTEY010000004">
    <property type="protein sequence ID" value="MFC7614499.1"/>
    <property type="molecule type" value="Genomic_DNA"/>
</dbReference>
<dbReference type="PANTHER" id="PTHR34820:SF4">
    <property type="entry name" value="INNER MEMBRANE PROTEIN YEBZ"/>
    <property type="match status" value="1"/>
</dbReference>
<feature type="transmembrane region" description="Helical" evidence="6">
    <location>
        <begin position="63"/>
        <end position="84"/>
    </location>
</feature>
<evidence type="ECO:0000256" key="1">
    <source>
        <dbReference type="ARBA" id="ARBA00004651"/>
    </source>
</evidence>
<reference evidence="9" key="1">
    <citation type="journal article" date="2019" name="Int. J. Syst. Evol. Microbiol.">
        <title>The Global Catalogue of Microorganisms (GCM) 10K type strain sequencing project: providing services to taxonomists for standard genome sequencing and annotation.</title>
        <authorList>
            <consortium name="The Broad Institute Genomics Platform"/>
            <consortium name="The Broad Institute Genome Sequencing Center for Infectious Disease"/>
            <person name="Wu L."/>
            <person name="Ma J."/>
        </authorList>
    </citation>
    <scope>NUCLEOTIDE SEQUENCE [LARGE SCALE GENOMIC DNA]</scope>
    <source>
        <strain evidence="9">JCM 17695</strain>
    </source>
</reference>
<evidence type="ECO:0000313" key="8">
    <source>
        <dbReference type="EMBL" id="MFC7614499.1"/>
    </source>
</evidence>
<evidence type="ECO:0000256" key="2">
    <source>
        <dbReference type="ARBA" id="ARBA00022475"/>
    </source>
</evidence>
<evidence type="ECO:0000256" key="6">
    <source>
        <dbReference type="SAM" id="Phobius"/>
    </source>
</evidence>
<comment type="subcellular location">
    <subcellularLocation>
        <location evidence="1">Cell membrane</location>
        <topology evidence="1">Multi-pass membrane protein</topology>
    </subcellularLocation>
</comment>
<dbReference type="Proteomes" id="UP001596512">
    <property type="component" value="Unassembled WGS sequence"/>
</dbReference>
<dbReference type="InterPro" id="IPR032694">
    <property type="entry name" value="CopC/D"/>
</dbReference>
<feature type="transmembrane region" description="Helical" evidence="6">
    <location>
        <begin position="12"/>
        <end position="32"/>
    </location>
</feature>
<evidence type="ECO:0000256" key="3">
    <source>
        <dbReference type="ARBA" id="ARBA00022692"/>
    </source>
</evidence>
<dbReference type="InterPro" id="IPR008457">
    <property type="entry name" value="Cu-R_CopD_dom"/>
</dbReference>
<evidence type="ECO:0000313" key="9">
    <source>
        <dbReference type="Proteomes" id="UP001596512"/>
    </source>
</evidence>
<sequence>MGELSALVDTAYGWWLLGKVALVALLLGTGYLTRRWVRGQYASETVTKRTVKRAPGEIRRFRTLVAVEMAVAALVLGVTATLVGTEPAVAERDRSRGPAGVEGPLSMAVPFDAGGLEGRGQLALALDPSAVGKNQLHLVLLTPEGKPKSAPEVRAELRLEEAGIGPLAVPLVAGGPGHWLSTNLDLPMPGRWEMSVVVRTTEIDQTTVRIPVNAR</sequence>
<keyword evidence="5 6" id="KW-0472">Membrane</keyword>
<evidence type="ECO:0000256" key="5">
    <source>
        <dbReference type="ARBA" id="ARBA00023136"/>
    </source>
</evidence>
<accession>A0ABW2TLG0</accession>
<dbReference type="Pfam" id="PF05425">
    <property type="entry name" value="CopD"/>
    <property type="match status" value="1"/>
</dbReference>
<name>A0ABW2TLG0_9PSEU</name>
<feature type="domain" description="Copper resistance protein D" evidence="7">
    <location>
        <begin position="2"/>
        <end position="82"/>
    </location>
</feature>